<dbReference type="EMBL" id="JAUIZM010000009">
    <property type="protein sequence ID" value="KAK1364922.1"/>
    <property type="molecule type" value="Genomic_DNA"/>
</dbReference>
<dbReference type="PANTHER" id="PTHR10826:SF41">
    <property type="entry name" value="MITOCHONDRIAL GLYCOPROTEIN FAMILY PROTEIN"/>
    <property type="match status" value="1"/>
</dbReference>
<reference evidence="1" key="1">
    <citation type="submission" date="2023-02" db="EMBL/GenBank/DDBJ databases">
        <title>Genome of toxic invasive species Heracleum sosnowskyi carries increased number of genes despite the absence of recent whole-genome duplications.</title>
        <authorList>
            <person name="Schelkunov M."/>
            <person name="Shtratnikova V."/>
            <person name="Makarenko M."/>
            <person name="Klepikova A."/>
            <person name="Omelchenko D."/>
            <person name="Novikova G."/>
            <person name="Obukhova E."/>
            <person name="Bogdanov V."/>
            <person name="Penin A."/>
            <person name="Logacheva M."/>
        </authorList>
    </citation>
    <scope>NUCLEOTIDE SEQUENCE</scope>
    <source>
        <strain evidence="1">Hsosn_3</strain>
        <tissue evidence="1">Leaf</tissue>
    </source>
</reference>
<dbReference type="Pfam" id="PF02330">
    <property type="entry name" value="MAM33"/>
    <property type="match status" value="1"/>
</dbReference>
<keyword evidence="2" id="KW-1185">Reference proteome</keyword>
<evidence type="ECO:0000313" key="1">
    <source>
        <dbReference type="EMBL" id="KAK1364922.1"/>
    </source>
</evidence>
<comment type="caution">
    <text evidence="1">The sequence shown here is derived from an EMBL/GenBank/DDBJ whole genome shotgun (WGS) entry which is preliminary data.</text>
</comment>
<dbReference type="GO" id="GO:0005759">
    <property type="term" value="C:mitochondrial matrix"/>
    <property type="evidence" value="ECO:0007669"/>
    <property type="project" value="InterPro"/>
</dbReference>
<organism evidence="1 2">
    <name type="scientific">Heracleum sosnowskyi</name>
    <dbReference type="NCBI Taxonomy" id="360622"/>
    <lineage>
        <taxon>Eukaryota</taxon>
        <taxon>Viridiplantae</taxon>
        <taxon>Streptophyta</taxon>
        <taxon>Embryophyta</taxon>
        <taxon>Tracheophyta</taxon>
        <taxon>Spermatophyta</taxon>
        <taxon>Magnoliopsida</taxon>
        <taxon>eudicotyledons</taxon>
        <taxon>Gunneridae</taxon>
        <taxon>Pentapetalae</taxon>
        <taxon>asterids</taxon>
        <taxon>campanulids</taxon>
        <taxon>Apiales</taxon>
        <taxon>Apiaceae</taxon>
        <taxon>Apioideae</taxon>
        <taxon>apioid superclade</taxon>
        <taxon>Tordylieae</taxon>
        <taxon>Tordyliinae</taxon>
        <taxon>Heracleum</taxon>
    </lineage>
</organism>
<name>A0AAD8M9W1_9APIA</name>
<sequence>MALHSILGRSAARVKPVVTRLVSGQRTNYHTRTPTLYSGVKSQPSYNLVIPTSLSSLRRYSAAASPALKTPTGYDRILLKVIELKIDDAEEDEDDCEVVEEPYRFPFVIEDIPGKQTITLTRIRPYRQGETMNVEVHMPIDEEASESYTTLVVKVVKSPNFIFEFGCTAYPDEISIDSLSVTTPDSPDHANACEGSDDFPSFKDLDDDLQKAFLKYLEVRGINTSTTSYLHEYMIRKEKREYSDWLKTLKKVVQA</sequence>
<proteinExistence type="predicted"/>
<dbReference type="InterPro" id="IPR003428">
    <property type="entry name" value="MAM33"/>
</dbReference>
<reference evidence="1" key="2">
    <citation type="submission" date="2023-05" db="EMBL/GenBank/DDBJ databases">
        <authorList>
            <person name="Schelkunov M.I."/>
        </authorList>
    </citation>
    <scope>NUCLEOTIDE SEQUENCE</scope>
    <source>
        <strain evidence="1">Hsosn_3</strain>
        <tissue evidence="1">Leaf</tissue>
    </source>
</reference>
<gene>
    <name evidence="1" type="ORF">POM88_040483</name>
</gene>
<dbReference type="InterPro" id="IPR036561">
    <property type="entry name" value="MAM33_sf"/>
</dbReference>
<evidence type="ECO:0000313" key="2">
    <source>
        <dbReference type="Proteomes" id="UP001237642"/>
    </source>
</evidence>
<dbReference type="AlphaFoldDB" id="A0AAD8M9W1"/>
<dbReference type="Proteomes" id="UP001237642">
    <property type="component" value="Unassembled WGS sequence"/>
</dbReference>
<protein>
    <submittedName>
        <fullName evidence="1">Mitochondrial glycoprotein family protein</fullName>
    </submittedName>
</protein>
<accession>A0AAD8M9W1</accession>
<dbReference type="PANTHER" id="PTHR10826">
    <property type="entry name" value="COMPLEMENT COMPONENT 1"/>
    <property type="match status" value="1"/>
</dbReference>
<dbReference type="Gene3D" id="3.10.280.10">
    <property type="entry name" value="Mitochondrial glycoprotein"/>
    <property type="match status" value="1"/>
</dbReference>
<dbReference type="SUPFAM" id="SSF54529">
    <property type="entry name" value="Mitochondrial glycoprotein MAM33-like"/>
    <property type="match status" value="1"/>
</dbReference>